<dbReference type="GO" id="GO:0046872">
    <property type="term" value="F:metal ion binding"/>
    <property type="evidence" value="ECO:0007669"/>
    <property type="project" value="UniProtKB-KW"/>
</dbReference>
<accession>A0A7S4GIP2</accession>
<dbReference type="CDD" id="cd00207">
    <property type="entry name" value="fer2"/>
    <property type="match status" value="1"/>
</dbReference>
<keyword evidence="3" id="KW-0001">2Fe-2S</keyword>
<organism evidence="11">
    <name type="scientific">Eutreptiella gymnastica</name>
    <dbReference type="NCBI Taxonomy" id="73025"/>
    <lineage>
        <taxon>Eukaryota</taxon>
        <taxon>Discoba</taxon>
        <taxon>Euglenozoa</taxon>
        <taxon>Euglenida</taxon>
        <taxon>Spirocuta</taxon>
        <taxon>Euglenophyceae</taxon>
        <taxon>Eutreptiales</taxon>
        <taxon>Eutreptiaceae</taxon>
        <taxon>Eutreptiella</taxon>
    </lineage>
</organism>
<dbReference type="AlphaFoldDB" id="A0A7S4GIP2"/>
<evidence type="ECO:0000256" key="3">
    <source>
        <dbReference type="ARBA" id="ARBA00022714"/>
    </source>
</evidence>
<keyword evidence="5" id="KW-0249">Electron transport</keyword>
<dbReference type="InterPro" id="IPR001041">
    <property type="entry name" value="2Fe-2S_ferredoxin-type"/>
</dbReference>
<evidence type="ECO:0000256" key="2">
    <source>
        <dbReference type="ARBA" id="ARBA00022448"/>
    </source>
</evidence>
<feature type="signal peptide" evidence="9">
    <location>
        <begin position="1"/>
        <end position="20"/>
    </location>
</feature>
<dbReference type="Pfam" id="PF00111">
    <property type="entry name" value="Fer2"/>
    <property type="match status" value="1"/>
</dbReference>
<gene>
    <name evidence="11" type="ORF">EGYM00163_LOCUS49500</name>
</gene>
<keyword evidence="6" id="KW-0408">Iron</keyword>
<dbReference type="InterPro" id="IPR036010">
    <property type="entry name" value="2Fe-2S_ferredoxin-like_sf"/>
</dbReference>
<reference evidence="11" key="1">
    <citation type="submission" date="2021-01" db="EMBL/GenBank/DDBJ databases">
        <authorList>
            <person name="Corre E."/>
            <person name="Pelletier E."/>
            <person name="Niang G."/>
            <person name="Scheremetjew M."/>
            <person name="Finn R."/>
            <person name="Kale V."/>
            <person name="Holt S."/>
            <person name="Cochrane G."/>
            <person name="Meng A."/>
            <person name="Brown T."/>
            <person name="Cohen L."/>
        </authorList>
    </citation>
    <scope>NUCLEOTIDE SEQUENCE</scope>
    <source>
        <strain evidence="11">CCMP1594</strain>
    </source>
</reference>
<protein>
    <recommendedName>
        <fullName evidence="10">2Fe-2S ferredoxin-type domain-containing protein</fullName>
    </recommendedName>
</protein>
<keyword evidence="4" id="KW-0479">Metal-binding</keyword>
<keyword evidence="2" id="KW-0813">Transport</keyword>
<dbReference type="PANTHER" id="PTHR43112:SF3">
    <property type="entry name" value="FERREDOXIN-2, CHLOROPLASTIC"/>
    <property type="match status" value="1"/>
</dbReference>
<comment type="cofactor">
    <cofactor evidence="8">
        <name>[2Fe-2S] cluster</name>
        <dbReference type="ChEBI" id="CHEBI:190135"/>
    </cofactor>
</comment>
<comment type="similarity">
    <text evidence="1">Belongs to the 2Fe2S plant-type ferredoxin family.</text>
</comment>
<feature type="domain" description="2Fe-2S ferredoxin-type" evidence="10">
    <location>
        <begin position="149"/>
        <end position="241"/>
    </location>
</feature>
<keyword evidence="7" id="KW-0411">Iron-sulfur</keyword>
<dbReference type="EMBL" id="HBJA01143854">
    <property type="protein sequence ID" value="CAE0838128.1"/>
    <property type="molecule type" value="Transcribed_RNA"/>
</dbReference>
<dbReference type="PANTHER" id="PTHR43112">
    <property type="entry name" value="FERREDOXIN"/>
    <property type="match status" value="1"/>
</dbReference>
<dbReference type="Gene3D" id="3.10.20.30">
    <property type="match status" value="1"/>
</dbReference>
<evidence type="ECO:0000256" key="4">
    <source>
        <dbReference type="ARBA" id="ARBA00022723"/>
    </source>
</evidence>
<evidence type="ECO:0000259" key="10">
    <source>
        <dbReference type="PROSITE" id="PS51085"/>
    </source>
</evidence>
<evidence type="ECO:0000256" key="6">
    <source>
        <dbReference type="ARBA" id="ARBA00023004"/>
    </source>
</evidence>
<dbReference type="SUPFAM" id="SSF54292">
    <property type="entry name" value="2Fe-2S ferredoxin-like"/>
    <property type="match status" value="1"/>
</dbReference>
<evidence type="ECO:0000256" key="9">
    <source>
        <dbReference type="SAM" id="SignalP"/>
    </source>
</evidence>
<name>A0A7S4GIP2_9EUGL</name>
<dbReference type="InterPro" id="IPR012675">
    <property type="entry name" value="Beta-grasp_dom_sf"/>
</dbReference>
<dbReference type="PROSITE" id="PS51085">
    <property type="entry name" value="2FE2S_FER_2"/>
    <property type="match status" value="1"/>
</dbReference>
<evidence type="ECO:0000313" key="11">
    <source>
        <dbReference type="EMBL" id="CAE0838128.1"/>
    </source>
</evidence>
<feature type="chain" id="PRO_5030608511" description="2Fe-2S ferredoxin-type domain-containing protein" evidence="9">
    <location>
        <begin position="21"/>
        <end position="270"/>
    </location>
</feature>
<evidence type="ECO:0000256" key="5">
    <source>
        <dbReference type="ARBA" id="ARBA00022982"/>
    </source>
</evidence>
<sequence length="270" mass="29422">MGASFLIAAVTTYLMAPASGTQDLWQMQAVQVRPQQMVRTGPAMQARPVAQINAAAPRSFADVAPQEAYPREDIAGELLPIQQPAGPAWVASIVGLGSVMAVALVAMWSRLSAKEQPSAHNMVQMGSIWAMAAAEDLDFPGPGNPEDEFEMQVVWEGEEKTVKIKGDQSMLMACEEAGMEIPYLCRNGVCLTCTGRVDDGTENVRKDSQCQNEDNLAAGYICTCSTYVGGPGVKVTMGVQEEAYKKQFGRFEQEEREREEARKKKVFGLF</sequence>
<proteinExistence type="inferred from homology"/>
<evidence type="ECO:0000256" key="1">
    <source>
        <dbReference type="ARBA" id="ARBA00007874"/>
    </source>
</evidence>
<dbReference type="GO" id="GO:0051537">
    <property type="term" value="F:2 iron, 2 sulfur cluster binding"/>
    <property type="evidence" value="ECO:0007669"/>
    <property type="project" value="UniProtKB-KW"/>
</dbReference>
<evidence type="ECO:0000256" key="8">
    <source>
        <dbReference type="ARBA" id="ARBA00034078"/>
    </source>
</evidence>
<evidence type="ECO:0000256" key="7">
    <source>
        <dbReference type="ARBA" id="ARBA00023014"/>
    </source>
</evidence>
<keyword evidence="9" id="KW-0732">Signal</keyword>